<sequence length="321" mass="34126">MPRLFLLLLLPLMLSATPPVPNAPAATVRVAILGDFNGPYGSITYPPALGRSITRITQEWQPDAVLSAGDLIGGQKASLTDVQVRAMWAAFDRDVRRPLADAGIPFVFTLGNHDASPAAPRDRREARAYWAAHVPDVTSTDRAAFPFRSSFTLADGSVFVASLDASGPDVDAAQRAWLAAQLASAPARAAGLRLVVGHLPLAGVSADKNRPGEVIRDADALRQVMEAGDVLLYVHGHHAAYYPGRLGRLNILSSGGIGGRDYVGHPGTARSTMTLLTLFPAQRRATFETVDADTGAVVRTETLPARIDGRGGPLLRVGEFR</sequence>
<dbReference type="Gene3D" id="3.60.21.10">
    <property type="match status" value="1"/>
</dbReference>
<dbReference type="SUPFAM" id="SSF56300">
    <property type="entry name" value="Metallo-dependent phosphatases"/>
    <property type="match status" value="1"/>
</dbReference>
<gene>
    <name evidence="3" type="ORF">ACFOSB_09965</name>
</gene>
<dbReference type="InterPro" id="IPR029052">
    <property type="entry name" value="Metallo-depent_PP-like"/>
</dbReference>
<comment type="caution">
    <text evidence="3">The sequence shown here is derived from an EMBL/GenBank/DDBJ whole genome shotgun (WGS) entry which is preliminary data.</text>
</comment>
<reference evidence="4" key="1">
    <citation type="journal article" date="2019" name="Int. J. Syst. Evol. Microbiol.">
        <title>The Global Catalogue of Microorganisms (GCM) 10K type strain sequencing project: providing services to taxonomists for standard genome sequencing and annotation.</title>
        <authorList>
            <consortium name="The Broad Institute Genomics Platform"/>
            <consortium name="The Broad Institute Genome Sequencing Center for Infectious Disease"/>
            <person name="Wu L."/>
            <person name="Ma J."/>
        </authorList>
    </citation>
    <scope>NUCLEOTIDE SEQUENCE [LARGE SCALE GENOMIC DNA]</scope>
    <source>
        <strain evidence="4">CCTCC AB 2017081</strain>
    </source>
</reference>
<dbReference type="GO" id="GO:0016787">
    <property type="term" value="F:hydrolase activity"/>
    <property type="evidence" value="ECO:0007669"/>
    <property type="project" value="UniProtKB-KW"/>
</dbReference>
<dbReference type="InterPro" id="IPR051918">
    <property type="entry name" value="STPP_CPPED1"/>
</dbReference>
<evidence type="ECO:0000313" key="3">
    <source>
        <dbReference type="EMBL" id="MFC3833183.1"/>
    </source>
</evidence>
<feature type="signal peptide" evidence="1">
    <location>
        <begin position="1"/>
        <end position="22"/>
    </location>
</feature>
<organism evidence="3 4">
    <name type="scientific">Deinococcus rufus</name>
    <dbReference type="NCBI Taxonomy" id="2136097"/>
    <lineage>
        <taxon>Bacteria</taxon>
        <taxon>Thermotogati</taxon>
        <taxon>Deinococcota</taxon>
        <taxon>Deinococci</taxon>
        <taxon>Deinococcales</taxon>
        <taxon>Deinococcaceae</taxon>
        <taxon>Deinococcus</taxon>
    </lineage>
</organism>
<accession>A0ABV7Z786</accession>
<dbReference type="InterPro" id="IPR004843">
    <property type="entry name" value="Calcineurin-like_PHP"/>
</dbReference>
<dbReference type="EMBL" id="JBHRZG010000010">
    <property type="protein sequence ID" value="MFC3833183.1"/>
    <property type="molecule type" value="Genomic_DNA"/>
</dbReference>
<proteinExistence type="predicted"/>
<keyword evidence="1" id="KW-0732">Signal</keyword>
<dbReference type="Proteomes" id="UP001595803">
    <property type="component" value="Unassembled WGS sequence"/>
</dbReference>
<dbReference type="PANTHER" id="PTHR43143:SF1">
    <property type="entry name" value="SERINE_THREONINE-PROTEIN PHOSPHATASE CPPED1"/>
    <property type="match status" value="1"/>
</dbReference>
<dbReference type="PANTHER" id="PTHR43143">
    <property type="entry name" value="METALLOPHOSPHOESTERASE, CALCINEURIN SUPERFAMILY"/>
    <property type="match status" value="1"/>
</dbReference>
<feature type="domain" description="Calcineurin-like phosphoesterase" evidence="2">
    <location>
        <begin position="29"/>
        <end position="238"/>
    </location>
</feature>
<protein>
    <submittedName>
        <fullName evidence="3">Metallophosphoesterase family protein</fullName>
        <ecNumber evidence="3">3.1.-.-</ecNumber>
    </submittedName>
</protein>
<name>A0ABV7Z786_9DEIO</name>
<keyword evidence="4" id="KW-1185">Reference proteome</keyword>
<feature type="chain" id="PRO_5047420769" evidence="1">
    <location>
        <begin position="23"/>
        <end position="321"/>
    </location>
</feature>
<keyword evidence="3" id="KW-0378">Hydrolase</keyword>
<dbReference type="EC" id="3.1.-.-" evidence="3"/>
<dbReference type="Pfam" id="PF00149">
    <property type="entry name" value="Metallophos"/>
    <property type="match status" value="1"/>
</dbReference>
<evidence type="ECO:0000313" key="4">
    <source>
        <dbReference type="Proteomes" id="UP001595803"/>
    </source>
</evidence>
<evidence type="ECO:0000259" key="2">
    <source>
        <dbReference type="Pfam" id="PF00149"/>
    </source>
</evidence>
<dbReference type="RefSeq" id="WP_322472622.1">
    <property type="nucleotide sequence ID" value="NZ_JBHRZG010000010.1"/>
</dbReference>
<evidence type="ECO:0000256" key="1">
    <source>
        <dbReference type="SAM" id="SignalP"/>
    </source>
</evidence>